<protein>
    <submittedName>
        <fullName evidence="1">Uncharacterized protein</fullName>
    </submittedName>
</protein>
<proteinExistence type="predicted"/>
<organism evidence="1 2">
    <name type="scientific">Portunus trituberculatus</name>
    <name type="common">Swimming crab</name>
    <name type="synonym">Neptunus trituberculatus</name>
    <dbReference type="NCBI Taxonomy" id="210409"/>
    <lineage>
        <taxon>Eukaryota</taxon>
        <taxon>Metazoa</taxon>
        <taxon>Ecdysozoa</taxon>
        <taxon>Arthropoda</taxon>
        <taxon>Crustacea</taxon>
        <taxon>Multicrustacea</taxon>
        <taxon>Malacostraca</taxon>
        <taxon>Eumalacostraca</taxon>
        <taxon>Eucarida</taxon>
        <taxon>Decapoda</taxon>
        <taxon>Pleocyemata</taxon>
        <taxon>Brachyura</taxon>
        <taxon>Eubrachyura</taxon>
        <taxon>Portunoidea</taxon>
        <taxon>Portunidae</taxon>
        <taxon>Portuninae</taxon>
        <taxon>Portunus</taxon>
    </lineage>
</organism>
<dbReference type="Proteomes" id="UP000324222">
    <property type="component" value="Unassembled WGS sequence"/>
</dbReference>
<name>A0A5B7GBW3_PORTR</name>
<gene>
    <name evidence="1" type="ORF">E2C01_048742</name>
</gene>
<keyword evidence="2" id="KW-1185">Reference proteome</keyword>
<comment type="caution">
    <text evidence="1">The sequence shown here is derived from an EMBL/GenBank/DDBJ whole genome shotgun (WGS) entry which is preliminary data.</text>
</comment>
<evidence type="ECO:0000313" key="2">
    <source>
        <dbReference type="Proteomes" id="UP000324222"/>
    </source>
</evidence>
<reference evidence="1 2" key="1">
    <citation type="submission" date="2019-05" db="EMBL/GenBank/DDBJ databases">
        <title>Another draft genome of Portunus trituberculatus and its Hox gene families provides insights of decapod evolution.</title>
        <authorList>
            <person name="Jeong J.-H."/>
            <person name="Song I."/>
            <person name="Kim S."/>
            <person name="Choi T."/>
            <person name="Kim D."/>
            <person name="Ryu S."/>
            <person name="Kim W."/>
        </authorList>
    </citation>
    <scope>NUCLEOTIDE SEQUENCE [LARGE SCALE GENOMIC DNA]</scope>
    <source>
        <tissue evidence="1">Muscle</tissue>
    </source>
</reference>
<evidence type="ECO:0000313" key="1">
    <source>
        <dbReference type="EMBL" id="MPC54815.1"/>
    </source>
</evidence>
<dbReference type="EMBL" id="VSRR010012659">
    <property type="protein sequence ID" value="MPC54815.1"/>
    <property type="molecule type" value="Genomic_DNA"/>
</dbReference>
<dbReference type="AlphaFoldDB" id="A0A5B7GBW3"/>
<accession>A0A5B7GBW3</accession>
<sequence>MYSVMKRTKLLVWVNGERLQYTFGFRLASWGGGRLGCVTVMMARQMEAPAFALQWPRSPRGGVLAAAIRAGEEGEVVMLGGTGYGASLLPVVVVVEM</sequence>